<protein>
    <submittedName>
        <fullName evidence="5">Uncharacterized protein</fullName>
    </submittedName>
</protein>
<accession>A0A9W6ZJ69</accession>
<comment type="caution">
    <text evidence="5">The sequence shown here is derived from an EMBL/GenBank/DDBJ whole genome shotgun (WGS) entry which is preliminary data.</text>
</comment>
<comment type="similarity">
    <text evidence="1 2">Belongs to the RNase T2 family.</text>
</comment>
<dbReference type="Gene3D" id="3.90.730.10">
    <property type="entry name" value="Ribonuclease T2-like"/>
    <property type="match status" value="1"/>
</dbReference>
<keyword evidence="4" id="KW-0732">Signal</keyword>
<feature type="non-terminal residue" evidence="5">
    <location>
        <position position="1"/>
    </location>
</feature>
<dbReference type="AlphaFoldDB" id="A0A9W6ZJ69"/>
<dbReference type="Pfam" id="PF00445">
    <property type="entry name" value="Ribonuclease_T2"/>
    <property type="match status" value="1"/>
</dbReference>
<evidence type="ECO:0000256" key="3">
    <source>
        <dbReference type="SAM" id="MobiDB-lite"/>
    </source>
</evidence>
<name>A0A9W6ZJ69_9STRA</name>
<evidence type="ECO:0000313" key="5">
    <source>
        <dbReference type="EMBL" id="GMH51519.1"/>
    </source>
</evidence>
<dbReference type="OrthoDB" id="435754at2759"/>
<feature type="compositionally biased region" description="Polar residues" evidence="3">
    <location>
        <begin position="70"/>
        <end position="84"/>
    </location>
</feature>
<dbReference type="Proteomes" id="UP001165082">
    <property type="component" value="Unassembled WGS sequence"/>
</dbReference>
<dbReference type="GO" id="GO:0003723">
    <property type="term" value="F:RNA binding"/>
    <property type="evidence" value="ECO:0007669"/>
    <property type="project" value="InterPro"/>
</dbReference>
<reference evidence="5" key="1">
    <citation type="submission" date="2022-07" db="EMBL/GenBank/DDBJ databases">
        <title>Genome analysis of Parmales, a sister group of diatoms, reveals the evolutionary specialization of diatoms from phago-mixotrophs to photoautotrophs.</title>
        <authorList>
            <person name="Ban H."/>
            <person name="Sato S."/>
            <person name="Yoshikawa S."/>
            <person name="Kazumasa Y."/>
            <person name="Nakamura Y."/>
            <person name="Ichinomiya M."/>
            <person name="Saitoh K."/>
            <person name="Sato N."/>
            <person name="Blanc-Mathieu R."/>
            <person name="Endo H."/>
            <person name="Kuwata A."/>
            <person name="Ogata H."/>
        </authorList>
    </citation>
    <scope>NUCLEOTIDE SEQUENCE</scope>
</reference>
<evidence type="ECO:0000313" key="6">
    <source>
        <dbReference type="Proteomes" id="UP001165082"/>
    </source>
</evidence>
<gene>
    <name evidence="5" type="ORF">TrRE_jg6299</name>
</gene>
<dbReference type="InterPro" id="IPR001568">
    <property type="entry name" value="RNase_T2-like"/>
</dbReference>
<dbReference type="GO" id="GO:0033897">
    <property type="term" value="F:ribonuclease T2 activity"/>
    <property type="evidence" value="ECO:0007669"/>
    <property type="project" value="InterPro"/>
</dbReference>
<dbReference type="EMBL" id="BRXZ01001984">
    <property type="protein sequence ID" value="GMH51519.1"/>
    <property type="molecule type" value="Genomic_DNA"/>
</dbReference>
<evidence type="ECO:0000256" key="1">
    <source>
        <dbReference type="ARBA" id="ARBA00007469"/>
    </source>
</evidence>
<evidence type="ECO:0000256" key="4">
    <source>
        <dbReference type="SAM" id="SignalP"/>
    </source>
</evidence>
<dbReference type="SUPFAM" id="SSF55895">
    <property type="entry name" value="Ribonuclease Rh-like"/>
    <property type="match status" value="1"/>
</dbReference>
<evidence type="ECO:0000256" key="2">
    <source>
        <dbReference type="RuleBase" id="RU004328"/>
    </source>
</evidence>
<keyword evidence="6" id="KW-1185">Reference proteome</keyword>
<feature type="signal peptide" evidence="4">
    <location>
        <begin position="1"/>
        <end position="19"/>
    </location>
</feature>
<proteinExistence type="inferred from homology"/>
<sequence length="107" mass="11510">MTTLLLLSLFSITLSKKQATMSCGSGVSLCGVLALETGYGPNEYATKEPAVHGLWPETDPYGTSECLEPTDSTTDPTSLATCYQNGTQDASDQLSFQSHEWEKHGQC</sequence>
<dbReference type="InterPro" id="IPR033130">
    <property type="entry name" value="RNase_T2_His_AS_2"/>
</dbReference>
<organism evidence="5 6">
    <name type="scientific">Triparma retinervis</name>
    <dbReference type="NCBI Taxonomy" id="2557542"/>
    <lineage>
        <taxon>Eukaryota</taxon>
        <taxon>Sar</taxon>
        <taxon>Stramenopiles</taxon>
        <taxon>Ochrophyta</taxon>
        <taxon>Bolidophyceae</taxon>
        <taxon>Parmales</taxon>
        <taxon>Triparmaceae</taxon>
        <taxon>Triparma</taxon>
    </lineage>
</organism>
<feature type="chain" id="PRO_5040818594" evidence="4">
    <location>
        <begin position="20"/>
        <end position="107"/>
    </location>
</feature>
<dbReference type="PROSITE" id="PS00531">
    <property type="entry name" value="RNASE_T2_2"/>
    <property type="match status" value="1"/>
</dbReference>
<feature type="region of interest" description="Disordered" evidence="3">
    <location>
        <begin position="61"/>
        <end position="84"/>
    </location>
</feature>
<dbReference type="InterPro" id="IPR036430">
    <property type="entry name" value="RNase_T2-like_sf"/>
</dbReference>